<organism evidence="3 4">
    <name type="scientific">Calicophoron daubneyi</name>
    <name type="common">Rumen fluke</name>
    <name type="synonym">Paramphistomum daubneyi</name>
    <dbReference type="NCBI Taxonomy" id="300641"/>
    <lineage>
        <taxon>Eukaryota</taxon>
        <taxon>Metazoa</taxon>
        <taxon>Spiralia</taxon>
        <taxon>Lophotrochozoa</taxon>
        <taxon>Platyhelminthes</taxon>
        <taxon>Trematoda</taxon>
        <taxon>Digenea</taxon>
        <taxon>Plagiorchiida</taxon>
        <taxon>Pronocephalata</taxon>
        <taxon>Paramphistomoidea</taxon>
        <taxon>Paramphistomidae</taxon>
        <taxon>Calicophoron</taxon>
    </lineage>
</organism>
<gene>
    <name evidence="3" type="ORF">CDAUBV1_LOCUS14398</name>
</gene>
<keyword evidence="1" id="KW-0812">Transmembrane</keyword>
<reference evidence="3" key="1">
    <citation type="submission" date="2024-06" db="EMBL/GenBank/DDBJ databases">
        <authorList>
            <person name="Liu X."/>
            <person name="Lenzi L."/>
            <person name="Haldenby T S."/>
            <person name="Uol C."/>
        </authorList>
    </citation>
    <scope>NUCLEOTIDE SEQUENCE</scope>
</reference>
<evidence type="ECO:0000313" key="4">
    <source>
        <dbReference type="Proteomes" id="UP001497525"/>
    </source>
</evidence>
<dbReference type="InterPro" id="IPR039545">
    <property type="entry name" value="PGAP2"/>
</dbReference>
<dbReference type="GO" id="GO:0000139">
    <property type="term" value="C:Golgi membrane"/>
    <property type="evidence" value="ECO:0007669"/>
    <property type="project" value="InterPro"/>
</dbReference>
<dbReference type="PANTHER" id="PTHR12892:SF17">
    <property type="entry name" value="POST-GPI ATTACHMENT TO PROTEINS FACTOR 2-LIKE"/>
    <property type="match status" value="1"/>
</dbReference>
<dbReference type="EMBL" id="CAXLJL010000600">
    <property type="protein sequence ID" value="CAL5139367.1"/>
    <property type="molecule type" value="Genomic_DNA"/>
</dbReference>
<protein>
    <recommendedName>
        <fullName evidence="2">CWH43-like N-terminal domain-containing protein</fullName>
    </recommendedName>
</protein>
<dbReference type="AlphaFoldDB" id="A0AAV2TSD1"/>
<feature type="domain" description="CWH43-like N-terminal" evidence="2">
    <location>
        <begin position="25"/>
        <end position="233"/>
    </location>
</feature>
<dbReference type="PANTHER" id="PTHR12892">
    <property type="entry name" value="FGF RECEPTOR ACTIVATING PROTEIN 1"/>
    <property type="match status" value="1"/>
</dbReference>
<feature type="transmembrane region" description="Helical" evidence="1">
    <location>
        <begin position="153"/>
        <end position="172"/>
    </location>
</feature>
<evidence type="ECO:0000259" key="2">
    <source>
        <dbReference type="Pfam" id="PF10277"/>
    </source>
</evidence>
<accession>A0AAV2TSD1</accession>
<evidence type="ECO:0000256" key="1">
    <source>
        <dbReference type="SAM" id="Phobius"/>
    </source>
</evidence>
<dbReference type="Pfam" id="PF10277">
    <property type="entry name" value="Frag1"/>
    <property type="match status" value="1"/>
</dbReference>
<feature type="transmembrane region" description="Helical" evidence="1">
    <location>
        <begin position="114"/>
        <end position="141"/>
    </location>
</feature>
<keyword evidence="1" id="KW-0472">Membrane</keyword>
<dbReference type="Proteomes" id="UP001497525">
    <property type="component" value="Unassembled WGS sequence"/>
</dbReference>
<dbReference type="InterPro" id="IPR019402">
    <property type="entry name" value="CWH43_N"/>
</dbReference>
<keyword evidence="1" id="KW-1133">Transmembrane helix</keyword>
<dbReference type="GO" id="GO:0005789">
    <property type="term" value="C:endoplasmic reticulum membrane"/>
    <property type="evidence" value="ECO:0007669"/>
    <property type="project" value="TreeGrafter"/>
</dbReference>
<dbReference type="GO" id="GO:0006506">
    <property type="term" value="P:GPI anchor biosynthetic process"/>
    <property type="evidence" value="ECO:0007669"/>
    <property type="project" value="TreeGrafter"/>
</dbReference>
<sequence length="252" mass="28545">MGDTPPIRRPRASFVPHASIVDIPFKYLIIGVTSLPLFGLLICTFISVWKTYEEVTESVCGVSNFVPSISAVTGITPQLYIWRYLIGFQSGPRLILAAAYYQQHKLYASRLPKPFYFTILAKSALLLHMIDLVSFVGVAYVSNRENFPVHERLFIVFLVSSTMYMGVMLTIYSRLNAEGLLAPRVKHAYWMKTVFFSLTFVFIILLSYFHYAHRTKCYPNGKQSDAATGFLSTSLAFLISKMLNICLMCTVL</sequence>
<comment type="caution">
    <text evidence="3">The sequence shown here is derived from an EMBL/GenBank/DDBJ whole genome shotgun (WGS) entry which is preliminary data.</text>
</comment>
<name>A0AAV2TSD1_CALDB</name>
<feature type="transmembrane region" description="Helical" evidence="1">
    <location>
        <begin position="193"/>
        <end position="211"/>
    </location>
</feature>
<evidence type="ECO:0000313" key="3">
    <source>
        <dbReference type="EMBL" id="CAL5139367.1"/>
    </source>
</evidence>
<feature type="transmembrane region" description="Helical" evidence="1">
    <location>
        <begin position="27"/>
        <end position="49"/>
    </location>
</feature>
<feature type="transmembrane region" description="Helical" evidence="1">
    <location>
        <begin position="231"/>
        <end position="251"/>
    </location>
</feature>
<proteinExistence type="predicted"/>